<protein>
    <submittedName>
        <fullName evidence="1">DUF2894 domain-containing protein</fullName>
    </submittedName>
</protein>
<name>A0A934Q2N0_9BURK</name>
<accession>A0A934Q2N0</accession>
<dbReference type="Pfam" id="PF11445">
    <property type="entry name" value="DUF2894"/>
    <property type="match status" value="1"/>
</dbReference>
<dbReference type="EMBL" id="JAEDAO010000001">
    <property type="protein sequence ID" value="MBK0393693.1"/>
    <property type="molecule type" value="Genomic_DNA"/>
</dbReference>
<sequence>MTVRGAFTSWLPRHDASELAGARRFRHAYAQVQAVDRVAQVLARKPRNAGPLNSHTLVLQTLGKVQELSPAYLRRTVELIEALDWLEQAGTAPAPAKAPRRKR</sequence>
<dbReference type="AlphaFoldDB" id="A0A934Q2N0"/>
<dbReference type="Proteomes" id="UP000617041">
    <property type="component" value="Unassembled WGS sequence"/>
</dbReference>
<gene>
    <name evidence="1" type="ORF">I8E28_13930</name>
</gene>
<reference evidence="1" key="1">
    <citation type="submission" date="2020-12" db="EMBL/GenBank/DDBJ databases">
        <title>Ramlibacter sp. nov., isolated from a freshwater alga, Cryptomonas.</title>
        <authorList>
            <person name="Kim H.M."/>
            <person name="Jeon C.O."/>
        </authorList>
    </citation>
    <scope>NUCLEOTIDE SEQUENCE</scope>
    <source>
        <strain evidence="1">CrO1</strain>
    </source>
</reference>
<evidence type="ECO:0000313" key="1">
    <source>
        <dbReference type="EMBL" id="MBK0393693.1"/>
    </source>
</evidence>
<dbReference type="InterPro" id="IPR021549">
    <property type="entry name" value="DUF2894"/>
</dbReference>
<proteinExistence type="predicted"/>
<organism evidence="1 2">
    <name type="scientific">Ramlibacter algicola</name>
    <dbReference type="NCBI Taxonomy" id="2795217"/>
    <lineage>
        <taxon>Bacteria</taxon>
        <taxon>Pseudomonadati</taxon>
        <taxon>Pseudomonadota</taxon>
        <taxon>Betaproteobacteria</taxon>
        <taxon>Burkholderiales</taxon>
        <taxon>Comamonadaceae</taxon>
        <taxon>Ramlibacter</taxon>
    </lineage>
</organism>
<keyword evidence="2" id="KW-1185">Reference proteome</keyword>
<evidence type="ECO:0000313" key="2">
    <source>
        <dbReference type="Proteomes" id="UP000617041"/>
    </source>
</evidence>
<dbReference type="RefSeq" id="WP_200788647.1">
    <property type="nucleotide sequence ID" value="NZ_JAEDAO010000001.1"/>
</dbReference>
<comment type="caution">
    <text evidence="1">The sequence shown here is derived from an EMBL/GenBank/DDBJ whole genome shotgun (WGS) entry which is preliminary data.</text>
</comment>